<proteinExistence type="predicted"/>
<name>A0ABN7V5T6_GIGMA</name>
<sequence>PIRMGQPPVMHTSENTKSTKEKISFINDINDEAQYERPLSRQNAIRTTITCKKKCQLVCTQAKHLMHQKKKTTNTGANSEPRSSIQMTQQLLSVRSMYISKNTESTKEKTTPLTPAPMTKPNTNSTTATINDEAQYERPLSVKKKKESQLVCTQAKHLMHQEKMTLLTPAPTENPVRTTQQPFKKAQKTNALLMTALRGSPVQTTQQLTSQLPVMHTSENTKNTKEKIGSINDGISDDL</sequence>
<reference evidence="2 3" key="1">
    <citation type="submission" date="2021-06" db="EMBL/GenBank/DDBJ databases">
        <authorList>
            <person name="Kallberg Y."/>
            <person name="Tangrot J."/>
            <person name="Rosling A."/>
        </authorList>
    </citation>
    <scope>NUCLEOTIDE SEQUENCE [LARGE SCALE GENOMIC DNA]</scope>
    <source>
        <strain evidence="2 3">120-4 pot B 10/14</strain>
    </source>
</reference>
<gene>
    <name evidence="2" type="ORF">GMARGA_LOCUS13940</name>
</gene>
<protein>
    <submittedName>
        <fullName evidence="2">11490_t:CDS:1</fullName>
    </submittedName>
</protein>
<dbReference type="Proteomes" id="UP000789901">
    <property type="component" value="Unassembled WGS sequence"/>
</dbReference>
<accession>A0ABN7V5T6</accession>
<feature type="compositionally biased region" description="Polar residues" evidence="1">
    <location>
        <begin position="120"/>
        <end position="132"/>
    </location>
</feature>
<evidence type="ECO:0000313" key="2">
    <source>
        <dbReference type="EMBL" id="CAG8726005.1"/>
    </source>
</evidence>
<organism evidence="2 3">
    <name type="scientific">Gigaspora margarita</name>
    <dbReference type="NCBI Taxonomy" id="4874"/>
    <lineage>
        <taxon>Eukaryota</taxon>
        <taxon>Fungi</taxon>
        <taxon>Fungi incertae sedis</taxon>
        <taxon>Mucoromycota</taxon>
        <taxon>Glomeromycotina</taxon>
        <taxon>Glomeromycetes</taxon>
        <taxon>Diversisporales</taxon>
        <taxon>Gigasporaceae</taxon>
        <taxon>Gigaspora</taxon>
    </lineage>
</organism>
<keyword evidence="3" id="KW-1185">Reference proteome</keyword>
<feature type="non-terminal residue" evidence="2">
    <location>
        <position position="1"/>
    </location>
</feature>
<evidence type="ECO:0000313" key="3">
    <source>
        <dbReference type="Proteomes" id="UP000789901"/>
    </source>
</evidence>
<comment type="caution">
    <text evidence="2">The sequence shown here is derived from an EMBL/GenBank/DDBJ whole genome shotgun (WGS) entry which is preliminary data.</text>
</comment>
<evidence type="ECO:0000256" key="1">
    <source>
        <dbReference type="SAM" id="MobiDB-lite"/>
    </source>
</evidence>
<dbReference type="EMBL" id="CAJVQB010009041">
    <property type="protein sequence ID" value="CAG8726005.1"/>
    <property type="molecule type" value="Genomic_DNA"/>
</dbReference>
<feature type="region of interest" description="Disordered" evidence="1">
    <location>
        <begin position="103"/>
        <end position="142"/>
    </location>
</feature>